<organism evidence="4 5">
    <name type="scientific">Candidatus Defluviibacterium haderslevense</name>
    <dbReference type="NCBI Taxonomy" id="2981993"/>
    <lineage>
        <taxon>Bacteria</taxon>
        <taxon>Pseudomonadati</taxon>
        <taxon>Bacteroidota</taxon>
        <taxon>Saprospiria</taxon>
        <taxon>Saprospirales</taxon>
        <taxon>Saprospiraceae</taxon>
        <taxon>Candidatus Defluviibacterium</taxon>
    </lineage>
</organism>
<protein>
    <submittedName>
        <fullName evidence="4">HYR domain-containing protein</fullName>
    </submittedName>
</protein>
<dbReference type="AlphaFoldDB" id="A0A9D7XFD2"/>
<evidence type="ECO:0000313" key="5">
    <source>
        <dbReference type="Proteomes" id="UP000808349"/>
    </source>
</evidence>
<reference evidence="4 5" key="1">
    <citation type="submission" date="2020-10" db="EMBL/GenBank/DDBJ databases">
        <title>Connecting structure to function with the recovery of over 1000 high-quality activated sludge metagenome-assembled genomes encoding full-length rRNA genes using long-read sequencing.</title>
        <authorList>
            <person name="Singleton C.M."/>
            <person name="Petriglieri F."/>
            <person name="Kristensen J.M."/>
            <person name="Kirkegaard R.H."/>
            <person name="Michaelsen T.Y."/>
            <person name="Andersen M.H."/>
            <person name="Karst S.M."/>
            <person name="Dueholm M.S."/>
            <person name="Nielsen P.H."/>
            <person name="Albertsen M."/>
        </authorList>
    </citation>
    <scope>NUCLEOTIDE SEQUENCE [LARGE SCALE GENOMIC DNA]</scope>
    <source>
        <strain evidence="4">Ribe_18-Q3-R11-54_BAT3C.373</strain>
    </source>
</reference>
<dbReference type="PROSITE" id="PS50825">
    <property type="entry name" value="HYR"/>
    <property type="match status" value="1"/>
</dbReference>
<dbReference type="InterPro" id="IPR043555">
    <property type="entry name" value="SRPX-like"/>
</dbReference>
<feature type="domain" description="HYR" evidence="3">
    <location>
        <begin position="694"/>
        <end position="778"/>
    </location>
</feature>
<dbReference type="Pfam" id="PF02494">
    <property type="entry name" value="HYR"/>
    <property type="match status" value="1"/>
</dbReference>
<keyword evidence="2" id="KW-0732">Signal</keyword>
<proteinExistence type="predicted"/>
<evidence type="ECO:0000256" key="1">
    <source>
        <dbReference type="ARBA" id="ARBA00022737"/>
    </source>
</evidence>
<dbReference type="Proteomes" id="UP000808349">
    <property type="component" value="Unassembled WGS sequence"/>
</dbReference>
<dbReference type="InterPro" id="IPR003410">
    <property type="entry name" value="HYR_dom"/>
</dbReference>
<accession>A0A9D7XFD2</accession>
<evidence type="ECO:0000259" key="3">
    <source>
        <dbReference type="PROSITE" id="PS50825"/>
    </source>
</evidence>
<feature type="signal peptide" evidence="2">
    <location>
        <begin position="1"/>
        <end position="30"/>
    </location>
</feature>
<gene>
    <name evidence="4" type="ORF">IPO85_13720</name>
</gene>
<name>A0A9D7XFD2_9BACT</name>
<dbReference type="PANTHER" id="PTHR46343">
    <property type="entry name" value="HYR DOMAIN-CONTAINING PROTEIN"/>
    <property type="match status" value="1"/>
</dbReference>
<comment type="caution">
    <text evidence="4">The sequence shown here is derived from an EMBL/GenBank/DDBJ whole genome shotgun (WGS) entry which is preliminary data.</text>
</comment>
<evidence type="ECO:0000256" key="2">
    <source>
        <dbReference type="SAM" id="SignalP"/>
    </source>
</evidence>
<sequence>MKECFNKLKNSMSLVYILFLTLSASGILSAQCIPNPVNLTGSVTVGLLPGSCAGNVPRPATLPSTGIAPTGRKYVTSLGSNFLGGANGLGGGFTFLGTDPAPASPPGNTGPGASIADINCGPVTITTRPPFSDGLCFGGIWDVRFASNPGCTFRIDYQTGSPSSIEMSACAYNTEVADNDFDLEYAWISSGTFGTFGETFSWEVAIDSSCVVGGASYSVNGGPKMTTLPLILPGGVYTIVWETTDSRTCAPTRLTSTTTVLDSEPPTFVPACPKGNRVNLNAGPGECGAFWDAPAFMAIDNCPSTLIFGQVGFAGGCNQYSQNFCGINACGDSGGYFFDLKNNSTKPMMINGFVSTFTGANAVAAGVFEVYQRNTPVSWRTGLGNIPTGNACPNPGSKNLWSLLKTTGAADSVRTSAWTNGTAGLTKDTLWLGKPANVFDTATACDGTQTFRRGVNASPIVLQPGEIRGIGILGAPNTGYSMNLPGFGTCATGNYGDGQLVINPVHTTPAGGIGGISTNLAGANWGIICVPFGFPGDVFYTFVDGGMAGMVPVSQTCGRPFGPGCFFPIGCTNLCYRATDAAGNVALCNFQVCVNEWANQTLALVCNDEVQISLDQNCEATIGADMVLEGGPYGCYDDYVVEVRLWTTTGNGGLIDRNLTKPGVQINGNEIGRELKITVRDPQTGNSCWGHATVEDKLPPVMTCPRDTCLPCNSPILPSFTGQPTIVENCGGVSVSYTDNSTQGGCAARYSKLIRRTFTAVDASGNRAVCTQTITVALGDLNVVSVPLDYDNIDAPMLLCDQKIDRNKNVGPHMADFLNA</sequence>
<keyword evidence="1" id="KW-0677">Repeat</keyword>
<evidence type="ECO:0000313" key="4">
    <source>
        <dbReference type="EMBL" id="MBK9718541.1"/>
    </source>
</evidence>
<dbReference type="PANTHER" id="PTHR46343:SF2">
    <property type="entry name" value="SUSHI_VON WILLEBRAND FACTOR TYPE A_EGF_PENTRAXIN DOMAIN-CONTAINING 1"/>
    <property type="match status" value="1"/>
</dbReference>
<feature type="chain" id="PRO_5039549504" evidence="2">
    <location>
        <begin position="31"/>
        <end position="820"/>
    </location>
</feature>
<dbReference type="EMBL" id="JADKFW010000010">
    <property type="protein sequence ID" value="MBK9718541.1"/>
    <property type="molecule type" value="Genomic_DNA"/>
</dbReference>